<keyword evidence="2" id="KW-1185">Reference proteome</keyword>
<dbReference type="Gene3D" id="1.25.40.10">
    <property type="entry name" value="Tetratricopeptide repeat domain"/>
    <property type="match status" value="1"/>
</dbReference>
<dbReference type="Proteomes" id="UP000070107">
    <property type="component" value="Unassembled WGS sequence"/>
</dbReference>
<evidence type="ECO:0000313" key="2">
    <source>
        <dbReference type="Proteomes" id="UP000070107"/>
    </source>
</evidence>
<dbReference type="SUPFAM" id="SSF144059">
    <property type="entry name" value="ImpE-like"/>
    <property type="match status" value="1"/>
</dbReference>
<evidence type="ECO:0000313" key="1">
    <source>
        <dbReference type="EMBL" id="KXF77935.1"/>
    </source>
</evidence>
<accession>A0A135HXM1</accession>
<organism evidence="1 2">
    <name type="scientific">Paramesorhizobium deserti</name>
    <dbReference type="NCBI Taxonomy" id="1494590"/>
    <lineage>
        <taxon>Bacteria</taxon>
        <taxon>Pseudomonadati</taxon>
        <taxon>Pseudomonadota</taxon>
        <taxon>Alphaproteobacteria</taxon>
        <taxon>Hyphomicrobiales</taxon>
        <taxon>Phyllobacteriaceae</taxon>
        <taxon>Paramesorhizobium</taxon>
    </lineage>
</organism>
<dbReference type="AlphaFoldDB" id="A0A135HXM1"/>
<name>A0A135HXM1_9HYPH</name>
<dbReference type="RefSeq" id="WP_068881272.1">
    <property type="nucleotide sequence ID" value="NZ_LNTU01000005.1"/>
</dbReference>
<gene>
    <name evidence="1" type="ORF">ATN84_24790</name>
</gene>
<sequence>MTPFQEIARLLAEDALREAVERAKGQVKADPTDKAARHLYIDLLILSADYEKADAQCALAATVAPDASMDFAHLRNQLRAMIARRAWFEAGETPTFPSGPTELDRAALALIMANRASEHKLTKTALMVLEDARGERPMRWNGKLFPDFRDLDDRTPHALEVLTLGGAYLWIDFSRIAEVTMEPIAHPRDLAFRRARLSLLDGVSMPVLLPAIYQGSGDNPKLLLGRETKWVKEASGITTGRGQRCFLAGEELVSLHDTTSIGNAALDALERIQDGQSA</sequence>
<protein>
    <submittedName>
        <fullName evidence="1">Nitrogen fixation protein</fullName>
    </submittedName>
</protein>
<dbReference type="STRING" id="1494590.ATN84_24790"/>
<reference evidence="1 2" key="1">
    <citation type="submission" date="2015-11" db="EMBL/GenBank/DDBJ databases">
        <title>Draft genome sequence of Paramesorhizobium deserti A-3-E, a strain highly resistant to diverse beta-lactam antibiotics.</title>
        <authorList>
            <person name="Lv R."/>
            <person name="Yang X."/>
            <person name="Fang N."/>
            <person name="Guo J."/>
            <person name="Luo X."/>
            <person name="Peng F."/>
            <person name="Yang R."/>
            <person name="Cui Y."/>
            <person name="Fang C."/>
            <person name="Song Y."/>
        </authorList>
    </citation>
    <scope>NUCLEOTIDE SEQUENCE [LARGE SCALE GENOMIC DNA]</scope>
    <source>
        <strain evidence="1 2">A-3-E</strain>
    </source>
</reference>
<dbReference type="PIRSF" id="PIRSF029288">
    <property type="entry name" value="SciE_ImpE"/>
    <property type="match status" value="1"/>
</dbReference>
<dbReference type="EMBL" id="LNTU01000005">
    <property type="protein sequence ID" value="KXF77935.1"/>
    <property type="molecule type" value="Genomic_DNA"/>
</dbReference>
<dbReference type="InterPro" id="IPR009211">
    <property type="entry name" value="TagJ"/>
</dbReference>
<dbReference type="InterPro" id="IPR011990">
    <property type="entry name" value="TPR-like_helical_dom_sf"/>
</dbReference>
<comment type="caution">
    <text evidence="1">The sequence shown here is derived from an EMBL/GenBank/DDBJ whole genome shotgun (WGS) entry which is preliminary data.</text>
</comment>
<dbReference type="OrthoDB" id="5416084at2"/>
<dbReference type="Pfam" id="PF07024">
    <property type="entry name" value="ImpE"/>
    <property type="match status" value="1"/>
</dbReference>
<proteinExistence type="predicted"/>